<sequence>MSSNVFENPEGGNFGDSAGLVSRTSQNDDDDDISLTFSSDEQADFIEDLEGSEKEDDNNYGDDDRLLLTSSDDDNELQDDDLDDDYDLRDALRSAGNFKPKNKKKASASKSYWKRKMMRSTNRELDPEVRINLSQANEAFVRNDFQVALNLYLEVIKKDPKNFSAYKTLGEIYKQQGRLHKCCNAWLLAANIHPWDSQFWGNVAELSSELGHIDQAIYCYGRAIASDNTKNAKFILERAFLYKEKKQYGRALEGFQKVHQIYPADTSIIKNLASVYVEQKRINDAINLYMRILDLNISPAGQPKQSVPKFGWAELNILCELYIQQHSWKIGIKVIKLVARWIQNRTDEKWWDEVDDDSEFDKRRFLVIKGLSPSQQARSKEKFYNLPIDIRFKLGSLRLGLEQKEEAMRHFEYLLEETEDIADLYFEAGKALEAHGFHEEALTFLTRASLNDEQNESPELISLLAKCFLEVGDYTQAQQAYSSLLYGDPDNLDFKLALAETFYHLGESEKSVKLLEEVSIATEKSGAEKADSNHKELDNDVVEEDNLSLIKNKQLIKSSKNSKLSEEERLELENNAKRKVMEKYHRMERLEDAITKNEKVAVTAWMQLASQLVEMFMNVRIFFPRDKNRAFKGIVLYRRKKQMRIDEKLARVYNLYEGITNDDDNYTRLFLTSTTEYRGLSYDIWFSIFVQYAILLSRFDNNTEYATHIIEVAKDVNVFVQDKNKETILNMVHLIFGIKQEEIGTVIMTYIRYFLSANQFSPFIYKLFMCCFASGVEAWETFANYNHQKFFLRQLKAYDSILSGKKITGMATITADLKNVKLSREHPELLYVYANLLGGSRSYVSSIVYLNRAYKEYKQDPMICIVLGLAHVHRSMQRLSNNRHIQLLQGISYILEYKSLREKDASEFELQEIEYNLGRLFHMIGLTSAAIHHYEKVLKYHEKLKKHSQYDLLVEAAYNLSLIYNINGNSMLAREITEKYLVI</sequence>
<dbReference type="InterPro" id="IPR011990">
    <property type="entry name" value="TPR-like_helical_dom_sf"/>
</dbReference>
<reference evidence="3 4" key="1">
    <citation type="submission" date="2015-11" db="EMBL/GenBank/DDBJ databases">
        <title>The genome of Debaryomyces fabryi.</title>
        <authorList>
            <person name="Tafer H."/>
            <person name="Lopandic K."/>
        </authorList>
    </citation>
    <scope>NUCLEOTIDE SEQUENCE [LARGE SCALE GENOMIC DNA]</scope>
    <source>
        <strain evidence="3 4">CBS 789</strain>
    </source>
</reference>
<dbReference type="OrthoDB" id="9991317at2759"/>
<name>A0A0V1PUL4_9ASCO</name>
<dbReference type="SMART" id="SM00028">
    <property type="entry name" value="TPR"/>
    <property type="match status" value="9"/>
</dbReference>
<dbReference type="RefSeq" id="XP_015466063.1">
    <property type="nucleotide sequence ID" value="XM_015613122.1"/>
</dbReference>
<dbReference type="GO" id="GO:0000127">
    <property type="term" value="C:transcription factor TFIIIC complex"/>
    <property type="evidence" value="ECO:0007669"/>
    <property type="project" value="TreeGrafter"/>
</dbReference>
<dbReference type="InterPro" id="IPR039340">
    <property type="entry name" value="Tfc4/TFIIIC-102/Sfc4"/>
</dbReference>
<feature type="repeat" description="TPR" evidence="1">
    <location>
        <begin position="232"/>
        <end position="265"/>
    </location>
</feature>
<dbReference type="SUPFAM" id="SSF48452">
    <property type="entry name" value="TPR-like"/>
    <property type="match status" value="3"/>
</dbReference>
<dbReference type="Pfam" id="PF14559">
    <property type="entry name" value="TPR_19"/>
    <property type="match status" value="1"/>
</dbReference>
<accession>A0A0V1PUL4</accession>
<dbReference type="Gene3D" id="1.25.40.10">
    <property type="entry name" value="Tetratricopeptide repeat domain"/>
    <property type="match status" value="3"/>
</dbReference>
<feature type="compositionally biased region" description="Acidic residues" evidence="2">
    <location>
        <begin position="41"/>
        <end position="61"/>
    </location>
</feature>
<evidence type="ECO:0000313" key="4">
    <source>
        <dbReference type="Proteomes" id="UP000054251"/>
    </source>
</evidence>
<feature type="region of interest" description="Disordered" evidence="2">
    <location>
        <begin position="1"/>
        <end position="84"/>
    </location>
</feature>
<protein>
    <recommendedName>
        <fullName evidence="5">Transcription factor tau subunit sfc4</fullName>
    </recommendedName>
</protein>
<evidence type="ECO:0000256" key="1">
    <source>
        <dbReference type="PROSITE-ProRule" id="PRU00339"/>
    </source>
</evidence>
<dbReference type="PANTHER" id="PTHR23082:SF0">
    <property type="entry name" value="GENERAL TRANSCRIPTION FACTOR 3C POLYPEPTIDE 3"/>
    <property type="match status" value="1"/>
</dbReference>
<dbReference type="PROSITE" id="PS50005">
    <property type="entry name" value="TPR"/>
    <property type="match status" value="3"/>
</dbReference>
<keyword evidence="4" id="KW-1185">Reference proteome</keyword>
<proteinExistence type="predicted"/>
<dbReference type="Pfam" id="PF13431">
    <property type="entry name" value="TPR_17"/>
    <property type="match status" value="1"/>
</dbReference>
<dbReference type="PANTHER" id="PTHR23082">
    <property type="entry name" value="TRANSCRIPTION INITIATION FACTOR IIIC TFIIIC , POLYPEPTIDE 3-RELATED"/>
    <property type="match status" value="1"/>
</dbReference>
<feature type="repeat" description="TPR" evidence="1">
    <location>
        <begin position="458"/>
        <end position="491"/>
    </location>
</feature>
<feature type="compositionally biased region" description="Acidic residues" evidence="2">
    <location>
        <begin position="71"/>
        <end position="84"/>
    </location>
</feature>
<keyword evidence="1" id="KW-0802">TPR repeat</keyword>
<dbReference type="GeneID" id="26841302"/>
<evidence type="ECO:0000256" key="2">
    <source>
        <dbReference type="SAM" id="MobiDB-lite"/>
    </source>
</evidence>
<dbReference type="EMBL" id="LMYN01000111">
    <property type="protein sequence ID" value="KRZ99960.1"/>
    <property type="molecule type" value="Genomic_DNA"/>
</dbReference>
<comment type="caution">
    <text evidence="3">The sequence shown here is derived from an EMBL/GenBank/DDBJ whole genome shotgun (WGS) entry which is preliminary data.</text>
</comment>
<organism evidence="3 4">
    <name type="scientific">Debaryomyces fabryi</name>
    <dbReference type="NCBI Taxonomy" id="58627"/>
    <lineage>
        <taxon>Eukaryota</taxon>
        <taxon>Fungi</taxon>
        <taxon>Dikarya</taxon>
        <taxon>Ascomycota</taxon>
        <taxon>Saccharomycotina</taxon>
        <taxon>Pichiomycetes</taxon>
        <taxon>Debaryomycetaceae</taxon>
        <taxon>Debaryomyces</taxon>
    </lineage>
</organism>
<dbReference type="GO" id="GO:0006383">
    <property type="term" value="P:transcription by RNA polymerase III"/>
    <property type="evidence" value="ECO:0007669"/>
    <property type="project" value="InterPro"/>
</dbReference>
<dbReference type="InterPro" id="IPR019734">
    <property type="entry name" value="TPR_rpt"/>
</dbReference>
<feature type="repeat" description="TPR" evidence="1">
    <location>
        <begin position="266"/>
        <end position="299"/>
    </location>
</feature>
<gene>
    <name evidence="3" type="ORF">AC631_04293</name>
</gene>
<dbReference type="Proteomes" id="UP000054251">
    <property type="component" value="Unassembled WGS sequence"/>
</dbReference>
<evidence type="ECO:0000313" key="3">
    <source>
        <dbReference type="EMBL" id="KRZ99960.1"/>
    </source>
</evidence>
<evidence type="ECO:0008006" key="5">
    <source>
        <dbReference type="Google" id="ProtNLM"/>
    </source>
</evidence>
<dbReference type="AlphaFoldDB" id="A0A0V1PUL4"/>